<dbReference type="InterPro" id="IPR027016">
    <property type="entry name" value="UCP029811"/>
</dbReference>
<dbReference type="SUPFAM" id="SSF101874">
    <property type="entry name" value="YceI-like"/>
    <property type="match status" value="1"/>
</dbReference>
<dbReference type="Pfam" id="PF04264">
    <property type="entry name" value="YceI"/>
    <property type="match status" value="1"/>
</dbReference>
<dbReference type="SMART" id="SM00867">
    <property type="entry name" value="YceI"/>
    <property type="match status" value="1"/>
</dbReference>
<evidence type="ECO:0000259" key="2">
    <source>
        <dbReference type="SMART" id="SM00867"/>
    </source>
</evidence>
<dbReference type="AlphaFoldDB" id="A0A380BXX9"/>
<feature type="signal peptide" evidence="1">
    <location>
        <begin position="1"/>
        <end position="19"/>
    </location>
</feature>
<name>A0A380BXX9_9GAMM</name>
<gene>
    <name evidence="3" type="ORF">NCTC10738_04120</name>
</gene>
<dbReference type="PANTHER" id="PTHR34406">
    <property type="entry name" value="PROTEIN YCEI"/>
    <property type="match status" value="1"/>
</dbReference>
<keyword evidence="4" id="KW-1185">Reference proteome</keyword>
<dbReference type="InterPro" id="IPR036761">
    <property type="entry name" value="TTHA0802/YceI-like_sf"/>
</dbReference>
<dbReference type="PANTHER" id="PTHR34406:SF1">
    <property type="entry name" value="PROTEIN YCEI"/>
    <property type="match status" value="1"/>
</dbReference>
<dbReference type="InterPro" id="IPR007372">
    <property type="entry name" value="Lipid/polyisoprenoid-bd_YceI"/>
</dbReference>
<dbReference type="RefSeq" id="WP_115390443.1">
    <property type="nucleotide sequence ID" value="NZ_JADZHC010000046.1"/>
</dbReference>
<feature type="domain" description="Lipid/polyisoprenoid-binding YceI-like" evidence="2">
    <location>
        <begin position="21"/>
        <end position="190"/>
    </location>
</feature>
<dbReference type="Gene3D" id="2.40.128.110">
    <property type="entry name" value="Lipid/polyisoprenoid-binding, YceI-like"/>
    <property type="match status" value="1"/>
</dbReference>
<evidence type="ECO:0000256" key="1">
    <source>
        <dbReference type="SAM" id="SignalP"/>
    </source>
</evidence>
<sequence>MQKWISLLALGAFSNLALAADWQLDNADSKVSFVSVKKGDIAEVHEFNQVSGTLAESGEFKLEIPLNGVNTGIEIRDKRMQTMLFEVANFPSLTLTAQVPADLLDKLKPGELLTTEIDGVLSLHGKSQNKRFGVVVARLGESSFLVTSQKAVIVNAEEFGLTDGVEKLREIAGLSSISKAVPVSFVLRLNK</sequence>
<organism evidence="3 4">
    <name type="scientific">Shewanella algae</name>
    <dbReference type="NCBI Taxonomy" id="38313"/>
    <lineage>
        <taxon>Bacteria</taxon>
        <taxon>Pseudomonadati</taxon>
        <taxon>Pseudomonadota</taxon>
        <taxon>Gammaproteobacteria</taxon>
        <taxon>Alteromonadales</taxon>
        <taxon>Shewanellaceae</taxon>
        <taxon>Shewanella</taxon>
    </lineage>
</organism>
<evidence type="ECO:0000313" key="4">
    <source>
        <dbReference type="Proteomes" id="UP000254069"/>
    </source>
</evidence>
<evidence type="ECO:0000313" key="3">
    <source>
        <dbReference type="EMBL" id="SUJ09114.1"/>
    </source>
</evidence>
<feature type="chain" id="PRO_5016895737" evidence="1">
    <location>
        <begin position="20"/>
        <end position="191"/>
    </location>
</feature>
<reference evidence="3 4" key="1">
    <citation type="submission" date="2018-06" db="EMBL/GenBank/DDBJ databases">
        <authorList>
            <consortium name="Pathogen Informatics"/>
            <person name="Doyle S."/>
        </authorList>
    </citation>
    <scope>NUCLEOTIDE SEQUENCE [LARGE SCALE GENOMIC DNA]</scope>
    <source>
        <strain evidence="3 4">NCTC10738</strain>
    </source>
</reference>
<keyword evidence="1" id="KW-0732">Signal</keyword>
<dbReference type="PIRSF" id="PIRSF029811">
    <property type="entry name" value="UCP029811"/>
    <property type="match status" value="1"/>
</dbReference>
<protein>
    <submittedName>
        <fullName evidence="3">Uncharacterized conserved protein</fullName>
    </submittedName>
</protein>
<dbReference type="EMBL" id="UGYO01000002">
    <property type="protein sequence ID" value="SUJ09114.1"/>
    <property type="molecule type" value="Genomic_DNA"/>
</dbReference>
<dbReference type="Proteomes" id="UP000254069">
    <property type="component" value="Unassembled WGS sequence"/>
</dbReference>
<proteinExistence type="predicted"/>
<accession>A0A380BXX9</accession>